<organism evidence="5 6">
    <name type="scientific">Smittium simulii</name>
    <dbReference type="NCBI Taxonomy" id="133385"/>
    <lineage>
        <taxon>Eukaryota</taxon>
        <taxon>Fungi</taxon>
        <taxon>Fungi incertae sedis</taxon>
        <taxon>Zoopagomycota</taxon>
        <taxon>Kickxellomycotina</taxon>
        <taxon>Harpellomycetes</taxon>
        <taxon>Harpellales</taxon>
        <taxon>Legeriomycetaceae</taxon>
        <taxon>Smittium</taxon>
    </lineage>
</organism>
<dbReference type="EMBL" id="MBFR01000888">
    <property type="protein sequence ID" value="PVU85294.1"/>
    <property type="molecule type" value="Genomic_DNA"/>
</dbReference>
<evidence type="ECO:0000313" key="6">
    <source>
        <dbReference type="Proteomes" id="UP000245383"/>
    </source>
</evidence>
<protein>
    <recommendedName>
        <fullName evidence="3">Glutathione hydrolase</fullName>
        <ecNumber evidence="3">2.3.2.2</ecNumber>
        <ecNumber evidence="3">3.4.19.13</ecNumber>
    </recommendedName>
    <alternativeName>
        <fullName evidence="3">Gamma-glutamyltransferase</fullName>
    </alternativeName>
    <alternativeName>
        <fullName evidence="3">Gamma-glutamyltranspeptidase</fullName>
    </alternativeName>
</protein>
<dbReference type="Gene3D" id="3.60.20.40">
    <property type="match status" value="2"/>
</dbReference>
<comment type="pathway">
    <text evidence="3">Sulfur metabolism; glutathione metabolism.</text>
</comment>
<keyword evidence="4" id="KW-0812">Transmembrane</keyword>
<keyword evidence="4" id="KW-1133">Transmembrane helix</keyword>
<dbReference type="Proteomes" id="UP000245383">
    <property type="component" value="Unassembled WGS sequence"/>
</dbReference>
<keyword evidence="3" id="KW-0808">Transferase</keyword>
<feature type="binding site" evidence="2">
    <location>
        <begin position="482"/>
        <end position="484"/>
    </location>
    <ligand>
        <name>L-glutamate</name>
        <dbReference type="ChEBI" id="CHEBI:29985"/>
    </ligand>
</feature>
<comment type="caution">
    <text evidence="5">The sequence shown here is derived from an EMBL/GenBank/DDBJ whole genome shotgun (WGS) entry which is preliminary data.</text>
</comment>
<dbReference type="InterPro" id="IPR043138">
    <property type="entry name" value="GGT_lsub"/>
</dbReference>
<keyword evidence="6" id="KW-1185">Reference proteome</keyword>
<sequence>MDTNKLKSPTIEIDIDIYDSLPLQTKTLKKNILKCIKFGIALILTGVFLLNLYMIGYFDSFSNNTTLNHQNVESDFYKNNKIEANLKKKNIILPKLEFSKDFGNKLKVRQSLYPNITNPIDSQQVFGSKGAVAADEKRCSVIGLNVLKDGGSAVDAGIATGICLGLLNGYASGIGGGGFMLVRLPDGKSELIDFREQAPEKATELMYKNNMTQATVGGLAIGVPGELRGYELAHKIHGRLPWKRLIEPTIRLARDGFAIGKMLAYNLKRYDYIVNSTVGFKDVFLNPDGSVKKEGDMAKRINFANTLQRVADEGANAFYASDLSEIMASWIQKTGGIITAQDFCNYTPKIRKAAVFDYHGRKIITGSPPTSGTIVGFTFNIIEGYDFKDKAKKPTNIHRFVEALKFAFSQRTRIADPDFSNVTETFENQLSKSFAEATRKNITDDTTHPFEYYNPEYDLEDNGTTHVSVIDKDGMAVSLTSTINLTFGSKVMDPSTGVIFNNEMDDFSTPGASGGSKIITSTAQVLLNVLEFGKNLKEAIDDSRLHHQLLPNVLSVEPNYSKEMRDIFVAKGHEVKEMSFGESVVQGIRIIENGIIHAVSDGRKYGVPAAY</sequence>
<dbReference type="Gene3D" id="1.10.246.130">
    <property type="match status" value="1"/>
</dbReference>
<dbReference type="GO" id="GO:0005886">
    <property type="term" value="C:plasma membrane"/>
    <property type="evidence" value="ECO:0007669"/>
    <property type="project" value="TreeGrafter"/>
</dbReference>
<dbReference type="InterPro" id="IPR000101">
    <property type="entry name" value="GGT_peptidase"/>
</dbReference>
<evidence type="ECO:0000256" key="3">
    <source>
        <dbReference type="RuleBase" id="RU368068"/>
    </source>
</evidence>
<evidence type="ECO:0000256" key="4">
    <source>
        <dbReference type="SAM" id="Phobius"/>
    </source>
</evidence>
<dbReference type="AlphaFoldDB" id="A0A2T9XZ40"/>
<evidence type="ECO:0000256" key="1">
    <source>
        <dbReference type="PIRSR" id="PIRSR600101-1"/>
    </source>
</evidence>
<proteinExistence type="predicted"/>
<dbReference type="UniPathway" id="UPA00204"/>
<comment type="catalytic activity">
    <reaction evidence="3">
        <text>glutathione + H2O = L-cysteinylglycine + L-glutamate</text>
        <dbReference type="Rhea" id="RHEA:28807"/>
        <dbReference type="ChEBI" id="CHEBI:15377"/>
        <dbReference type="ChEBI" id="CHEBI:29985"/>
        <dbReference type="ChEBI" id="CHEBI:57925"/>
        <dbReference type="ChEBI" id="CHEBI:61694"/>
        <dbReference type="EC" id="3.4.19.13"/>
    </reaction>
</comment>
<dbReference type="GO" id="GO:0103068">
    <property type="term" value="F:leukotriene C4 gamma-glutamyl transferase activity"/>
    <property type="evidence" value="ECO:0007669"/>
    <property type="project" value="UniProtKB-EC"/>
</dbReference>
<dbReference type="PRINTS" id="PR01210">
    <property type="entry name" value="GGTRANSPTASE"/>
</dbReference>
<dbReference type="EC" id="3.4.19.13" evidence="3"/>
<comment type="catalytic activity">
    <reaction evidence="3">
        <text>an N-terminal (5-L-glutamyl)-[peptide] + an alpha-amino acid = 5-L-glutamyl amino acid + an N-terminal L-alpha-aminoacyl-[peptide]</text>
        <dbReference type="Rhea" id="RHEA:23904"/>
        <dbReference type="Rhea" id="RHEA-COMP:9780"/>
        <dbReference type="Rhea" id="RHEA-COMP:9795"/>
        <dbReference type="ChEBI" id="CHEBI:77644"/>
        <dbReference type="ChEBI" id="CHEBI:78597"/>
        <dbReference type="ChEBI" id="CHEBI:78599"/>
        <dbReference type="ChEBI" id="CHEBI:78608"/>
        <dbReference type="EC" id="2.3.2.2"/>
    </reaction>
</comment>
<dbReference type="PANTHER" id="PTHR11686">
    <property type="entry name" value="GAMMA GLUTAMYL TRANSPEPTIDASE"/>
    <property type="match status" value="1"/>
</dbReference>
<evidence type="ECO:0000313" key="5">
    <source>
        <dbReference type="EMBL" id="PVU85294.1"/>
    </source>
</evidence>
<keyword evidence="3" id="KW-0012">Acyltransferase</keyword>
<dbReference type="FunFam" id="1.10.246.130:FF:000001">
    <property type="entry name" value="Gamma-glutamyltransferase 5 isoform 1"/>
    <property type="match status" value="1"/>
</dbReference>
<feature type="active site" description="Nucleophile" evidence="1">
    <location>
        <position position="464"/>
    </location>
</feature>
<evidence type="ECO:0000256" key="2">
    <source>
        <dbReference type="PIRSR" id="PIRSR600101-2"/>
    </source>
</evidence>
<keyword evidence="3" id="KW-0378">Hydrolase</keyword>
<dbReference type="EC" id="2.3.2.2" evidence="3"/>
<keyword evidence="4" id="KW-0472">Membrane</keyword>
<dbReference type="SUPFAM" id="SSF56235">
    <property type="entry name" value="N-terminal nucleophile aminohydrolases (Ntn hydrolases)"/>
    <property type="match status" value="1"/>
</dbReference>
<gene>
    <name evidence="5" type="ORF">BB561_006962</name>
</gene>
<name>A0A2T9XZ40_9FUNG</name>
<comment type="catalytic activity">
    <reaction evidence="3">
        <text>an S-substituted glutathione + H2O = an S-substituted L-cysteinylglycine + L-glutamate</text>
        <dbReference type="Rhea" id="RHEA:59468"/>
        <dbReference type="ChEBI" id="CHEBI:15377"/>
        <dbReference type="ChEBI" id="CHEBI:29985"/>
        <dbReference type="ChEBI" id="CHEBI:90779"/>
        <dbReference type="ChEBI" id="CHEBI:143103"/>
        <dbReference type="EC" id="3.4.19.13"/>
    </reaction>
</comment>
<dbReference type="InterPro" id="IPR029055">
    <property type="entry name" value="Ntn_hydrolases_N"/>
</dbReference>
<dbReference type="InterPro" id="IPR043137">
    <property type="entry name" value="GGT_ssub_C"/>
</dbReference>
<dbReference type="PANTHER" id="PTHR11686:SF9">
    <property type="entry name" value="RE13973P"/>
    <property type="match status" value="1"/>
</dbReference>
<dbReference type="STRING" id="133385.A0A2T9XZ40"/>
<accession>A0A2T9XZ40</accession>
<dbReference type="Pfam" id="PF01019">
    <property type="entry name" value="G_glu_transpept"/>
    <property type="match status" value="2"/>
</dbReference>
<feature type="binding site" evidence="2">
    <location>
        <position position="195"/>
    </location>
    <ligand>
        <name>L-glutamate</name>
        <dbReference type="ChEBI" id="CHEBI:29985"/>
    </ligand>
</feature>
<dbReference type="GO" id="GO:0036374">
    <property type="term" value="F:glutathione hydrolase activity"/>
    <property type="evidence" value="ECO:0007669"/>
    <property type="project" value="UniProtKB-UniRule"/>
</dbReference>
<comment type="function">
    <text evidence="3">Cleaves the gamma-glutamyl peptide bond of glutathione and glutathione conjugates.</text>
</comment>
<dbReference type="OrthoDB" id="1081007at2759"/>
<dbReference type="GO" id="GO:0006751">
    <property type="term" value="P:glutathione catabolic process"/>
    <property type="evidence" value="ECO:0007669"/>
    <property type="project" value="UniProtKB-UniRule"/>
</dbReference>
<feature type="binding site" evidence="2">
    <location>
        <position position="515"/>
    </location>
    <ligand>
        <name>L-glutamate</name>
        <dbReference type="ChEBI" id="CHEBI:29985"/>
    </ligand>
</feature>
<feature type="binding site" evidence="2">
    <location>
        <position position="506"/>
    </location>
    <ligand>
        <name>L-glutamate</name>
        <dbReference type="ChEBI" id="CHEBI:29985"/>
    </ligand>
</feature>
<feature type="transmembrane region" description="Helical" evidence="4">
    <location>
        <begin position="38"/>
        <end position="58"/>
    </location>
</feature>
<reference evidence="5 6" key="1">
    <citation type="journal article" date="2018" name="MBio">
        <title>Comparative Genomics Reveals the Core Gene Toolbox for the Fungus-Insect Symbiosis.</title>
        <authorList>
            <person name="Wang Y."/>
            <person name="Stata M."/>
            <person name="Wang W."/>
            <person name="Stajich J.E."/>
            <person name="White M.M."/>
            <person name="Moncalvo J.M."/>
        </authorList>
    </citation>
    <scope>NUCLEOTIDE SEQUENCE [LARGE SCALE GENOMIC DNA]</scope>
    <source>
        <strain evidence="5 6">SWE-8-4</strain>
    </source>
</reference>